<evidence type="ECO:0000259" key="5">
    <source>
        <dbReference type="PROSITE" id="PS52004"/>
    </source>
</evidence>
<gene>
    <name evidence="6" type="ORF">WJX73_004168</name>
</gene>
<dbReference type="InterPro" id="IPR016039">
    <property type="entry name" value="Thiolase-like"/>
</dbReference>
<dbReference type="EMBL" id="JALJOQ010000037">
    <property type="protein sequence ID" value="KAK9806500.1"/>
    <property type="molecule type" value="Genomic_DNA"/>
</dbReference>
<feature type="domain" description="Ketosynthase family 3 (KS3)" evidence="5">
    <location>
        <begin position="9"/>
        <end position="323"/>
    </location>
</feature>
<dbReference type="CDD" id="cd00834">
    <property type="entry name" value="KAS_I_II"/>
    <property type="match status" value="1"/>
</dbReference>
<dbReference type="Proteomes" id="UP001465755">
    <property type="component" value="Unassembled WGS sequence"/>
</dbReference>
<dbReference type="InterPro" id="IPR020841">
    <property type="entry name" value="PKS_Beta-ketoAc_synthase_dom"/>
</dbReference>
<dbReference type="Pfam" id="PF00109">
    <property type="entry name" value="ketoacyl-synt"/>
    <property type="match status" value="2"/>
</dbReference>
<dbReference type="PANTHER" id="PTHR11712">
    <property type="entry name" value="POLYKETIDE SYNTHASE-RELATED"/>
    <property type="match status" value="1"/>
</dbReference>
<keyword evidence="7" id="KW-1185">Reference proteome</keyword>
<dbReference type="InterPro" id="IPR000794">
    <property type="entry name" value="Beta-ketoacyl_synthase"/>
</dbReference>
<sequence length="330" mass="34528">MDKIPTRLAQRVVVTGLGIVSPLGTGVPRVWERLLEGATGIRALKPTDFPESHRPSFKELRTKGGRAGQIIAQGRPDQLPGQLLARLLLGSPSAIVASEHGLQGPIKTHTTACSAGAHAIGDAWRHIRDGDADIMVAGGAESCIDAITIAGFANMRAMSTDTFWQPGELSRPFDNRRSGFVMGEGAAVLVMENMDHAQARGARMYAEVRSCGMSGDAHHAVQPDPGGYGALTAMRSALELGGIAPDQVKYLNAHAASTPIGDALEQLAISKAFGDWATKGKARECLQGIVGPKGPAQLPAGPIAVMSNSFGFGGTNAALLLTTPPCIDDW</sequence>
<name>A0AAW1P977_9CHLO</name>
<dbReference type="Pfam" id="PF02801">
    <property type="entry name" value="Ketoacyl-synt_C"/>
    <property type="match status" value="1"/>
</dbReference>
<keyword evidence="3 4" id="KW-0808">Transferase</keyword>
<comment type="similarity">
    <text evidence="1 4">Belongs to the thiolase-like superfamily. Beta-ketoacyl-ACP synthases family.</text>
</comment>
<dbReference type="SUPFAM" id="SSF53901">
    <property type="entry name" value="Thiolase-like"/>
    <property type="match status" value="2"/>
</dbReference>
<dbReference type="Gene3D" id="3.40.47.10">
    <property type="match status" value="2"/>
</dbReference>
<dbReference type="SMART" id="SM00825">
    <property type="entry name" value="PKS_KS"/>
    <property type="match status" value="1"/>
</dbReference>
<dbReference type="InterPro" id="IPR014030">
    <property type="entry name" value="Ketoacyl_synth_N"/>
</dbReference>
<dbReference type="GO" id="GO:0006633">
    <property type="term" value="P:fatty acid biosynthetic process"/>
    <property type="evidence" value="ECO:0007669"/>
    <property type="project" value="TreeGrafter"/>
</dbReference>
<dbReference type="AlphaFoldDB" id="A0AAW1P977"/>
<reference evidence="6 7" key="1">
    <citation type="journal article" date="2024" name="Nat. Commun.">
        <title>Phylogenomics reveals the evolutionary origins of lichenization in chlorophyte algae.</title>
        <authorList>
            <person name="Puginier C."/>
            <person name="Libourel C."/>
            <person name="Otte J."/>
            <person name="Skaloud P."/>
            <person name="Haon M."/>
            <person name="Grisel S."/>
            <person name="Petersen M."/>
            <person name="Berrin J.G."/>
            <person name="Delaux P.M."/>
            <person name="Dal Grande F."/>
            <person name="Keller J."/>
        </authorList>
    </citation>
    <scope>NUCLEOTIDE SEQUENCE [LARGE SCALE GENOMIC DNA]</scope>
    <source>
        <strain evidence="6 7">SAG 2036</strain>
    </source>
</reference>
<dbReference type="InterPro" id="IPR014031">
    <property type="entry name" value="Ketoacyl_synth_C"/>
</dbReference>
<evidence type="ECO:0000256" key="2">
    <source>
        <dbReference type="ARBA" id="ARBA00013191"/>
    </source>
</evidence>
<evidence type="ECO:0000256" key="3">
    <source>
        <dbReference type="ARBA" id="ARBA00022679"/>
    </source>
</evidence>
<dbReference type="GO" id="GO:0005739">
    <property type="term" value="C:mitochondrion"/>
    <property type="evidence" value="ECO:0007669"/>
    <property type="project" value="TreeGrafter"/>
</dbReference>
<evidence type="ECO:0000313" key="6">
    <source>
        <dbReference type="EMBL" id="KAK9806500.1"/>
    </source>
</evidence>
<dbReference type="GO" id="GO:0004315">
    <property type="term" value="F:3-oxoacyl-[acyl-carrier-protein] synthase activity"/>
    <property type="evidence" value="ECO:0007669"/>
    <property type="project" value="UniProtKB-EC"/>
</dbReference>
<protein>
    <recommendedName>
        <fullName evidence="2">beta-ketoacyl-[acyl-carrier-protein] synthase I</fullName>
        <ecNumber evidence="2">2.3.1.41</ecNumber>
    </recommendedName>
</protein>
<dbReference type="PANTHER" id="PTHR11712:SF297">
    <property type="entry name" value="3-OXOACYL-[ACYL-CARRIER-PROTEIN] SYNTHASE, MITOCHONDRIAL"/>
    <property type="match status" value="1"/>
</dbReference>
<evidence type="ECO:0000313" key="7">
    <source>
        <dbReference type="Proteomes" id="UP001465755"/>
    </source>
</evidence>
<evidence type="ECO:0000256" key="4">
    <source>
        <dbReference type="RuleBase" id="RU003694"/>
    </source>
</evidence>
<dbReference type="PROSITE" id="PS52004">
    <property type="entry name" value="KS3_2"/>
    <property type="match status" value="1"/>
</dbReference>
<dbReference type="EC" id="2.3.1.41" evidence="2"/>
<accession>A0AAW1P977</accession>
<evidence type="ECO:0000256" key="1">
    <source>
        <dbReference type="ARBA" id="ARBA00008467"/>
    </source>
</evidence>
<comment type="caution">
    <text evidence="6">The sequence shown here is derived from an EMBL/GenBank/DDBJ whole genome shotgun (WGS) entry which is preliminary data.</text>
</comment>
<proteinExistence type="inferred from homology"/>
<organism evidence="6 7">
    <name type="scientific">Symbiochloris irregularis</name>
    <dbReference type="NCBI Taxonomy" id="706552"/>
    <lineage>
        <taxon>Eukaryota</taxon>
        <taxon>Viridiplantae</taxon>
        <taxon>Chlorophyta</taxon>
        <taxon>core chlorophytes</taxon>
        <taxon>Trebouxiophyceae</taxon>
        <taxon>Trebouxiales</taxon>
        <taxon>Trebouxiaceae</taxon>
        <taxon>Symbiochloris</taxon>
    </lineage>
</organism>